<evidence type="ECO:0000259" key="2">
    <source>
        <dbReference type="Pfam" id="PF20620"/>
    </source>
</evidence>
<dbReference type="RefSeq" id="WP_283383640.1">
    <property type="nucleotide sequence ID" value="NZ_JASHIE010000023.1"/>
</dbReference>
<proteinExistence type="predicted"/>
<comment type="caution">
    <text evidence="4">The sequence shown here is derived from an EMBL/GenBank/DDBJ whole genome shotgun (WGS) entry which is preliminary data.</text>
</comment>
<gene>
    <name evidence="4" type="ORF">QM481_23890</name>
</gene>
<dbReference type="InterPro" id="IPR046544">
    <property type="entry name" value="GH146_SB_dom"/>
</dbReference>
<evidence type="ECO:0000259" key="1">
    <source>
        <dbReference type="Pfam" id="PF07944"/>
    </source>
</evidence>
<accession>A0ABT6Z8Z4</accession>
<feature type="domain" description="Glycoside hydrolase GH146 substrate-binding" evidence="2">
    <location>
        <begin position="654"/>
        <end position="787"/>
    </location>
</feature>
<dbReference type="GO" id="GO:0016787">
    <property type="term" value="F:hydrolase activity"/>
    <property type="evidence" value="ECO:0007669"/>
    <property type="project" value="UniProtKB-KW"/>
</dbReference>
<keyword evidence="4" id="KW-0378">Hydrolase</keyword>
<feature type="domain" description="Non-reducing end beta-L-arabinofuranosidase-like GH127 middle" evidence="3">
    <location>
        <begin position="444"/>
        <end position="539"/>
    </location>
</feature>
<keyword evidence="5" id="KW-1185">Reference proteome</keyword>
<evidence type="ECO:0000259" key="3">
    <source>
        <dbReference type="Pfam" id="PF20736"/>
    </source>
</evidence>
<dbReference type="Pfam" id="PF20736">
    <property type="entry name" value="Glyco_hydro127M"/>
    <property type="match status" value="1"/>
</dbReference>
<dbReference type="InterPro" id="IPR008928">
    <property type="entry name" value="6-hairpin_glycosidase_sf"/>
</dbReference>
<dbReference type="InterPro" id="IPR049046">
    <property type="entry name" value="Beta-AFase-like_GH127_middle"/>
</dbReference>
<protein>
    <submittedName>
        <fullName evidence="4">Glycoside hydrolase family 127 protein</fullName>
    </submittedName>
</protein>
<dbReference type="Pfam" id="PF07944">
    <property type="entry name" value="Beta-AFase-like_GH127_cat"/>
    <property type="match status" value="1"/>
</dbReference>
<dbReference type="SUPFAM" id="SSF48208">
    <property type="entry name" value="Six-hairpin glycosidases"/>
    <property type="match status" value="1"/>
</dbReference>
<dbReference type="PANTHER" id="PTHR31151">
    <property type="entry name" value="PROLINE-TRNA LIGASE (DUF1680)"/>
    <property type="match status" value="1"/>
</dbReference>
<organism evidence="4 5">
    <name type="scientific">Flectobacillus rivi</name>
    <dbReference type="NCBI Taxonomy" id="2984209"/>
    <lineage>
        <taxon>Bacteria</taxon>
        <taxon>Pseudomonadati</taxon>
        <taxon>Bacteroidota</taxon>
        <taxon>Cytophagia</taxon>
        <taxon>Cytophagales</taxon>
        <taxon>Flectobacillaceae</taxon>
        <taxon>Flectobacillus</taxon>
    </lineage>
</organism>
<dbReference type="Pfam" id="PF20620">
    <property type="entry name" value="DUF6805"/>
    <property type="match status" value="1"/>
</dbReference>
<dbReference type="Proteomes" id="UP001225761">
    <property type="component" value="Unassembled WGS sequence"/>
</dbReference>
<evidence type="ECO:0000313" key="4">
    <source>
        <dbReference type="EMBL" id="MDI9877605.1"/>
    </source>
</evidence>
<reference evidence="4 5" key="1">
    <citation type="submission" date="2023-05" db="EMBL/GenBank/DDBJ databases">
        <title>Novel species of genus Flectobacillus isolated from stream in China.</title>
        <authorList>
            <person name="Lu H."/>
        </authorList>
    </citation>
    <scope>NUCLEOTIDE SEQUENCE [LARGE SCALE GENOMIC DNA]</scope>
    <source>
        <strain evidence="4 5">LFS242W</strain>
    </source>
</reference>
<feature type="domain" description="Non-reducing end beta-L-arabinofuranosidase-like GH127 catalytic" evidence="1">
    <location>
        <begin position="53"/>
        <end position="432"/>
    </location>
</feature>
<dbReference type="EMBL" id="JASHIE010000023">
    <property type="protein sequence ID" value="MDI9877605.1"/>
    <property type="molecule type" value="Genomic_DNA"/>
</dbReference>
<name>A0ABT6Z8Z4_9BACT</name>
<evidence type="ECO:0000313" key="5">
    <source>
        <dbReference type="Proteomes" id="UP001225761"/>
    </source>
</evidence>
<dbReference type="PANTHER" id="PTHR31151:SF0">
    <property type="entry name" value="PROLINE-TRNA LIGASE (DUF1680)"/>
    <property type="match status" value="1"/>
</dbReference>
<sequence length="791" mass="89699">MKNFKKIITTGVLTAFATVGIAQNYVPETSLSATKMKVNLAVPVKAHAFNIGDVTLKESIFAKAMEADVKYLKEIDPDRLLSQFRTNAGLKAKGEKYGGWENDGLAGHTLGHYLSACSMYYAGTKDKFFLDRVNYIVKELAECQKARGTGYVGAIPNEDVIFYKVMLGNIQTGGFGLNGGWAPWYTIHKVMAGLLDANLYCNSDEALRVEKGMADWTDNVLKGLNYDQVQKMLRCEYGGMAEALVNTYALTGEKKYLDLSERFHDNFLMDSLEVKVNALQGKHSNTNIPKVIGSIRRYELTGNKKDFTAADFLWDIVINHHTYAPGGNGNYEYFGRNDQLNHALTDNTMETCATYNMLKLTEHLFTVQPKANYMDYYERALYNHILASQNRKDGMSCYFMPLRMGTKKEFSDQFNTFTCCVGTTLESHVKYTQGIYNKGVDGSLYVNLFIPSELTWQEKNLKVSLDTQMPKSESFTLTINTEKSQNFAIKVRKPYWLKGNFIVKINNKIEKNVAVNEEGYIVLTKEWKNNDNIQISLPMGIHAMSLPDNQNRMTFFYGPIALAGDLGKSEPDPTNGTPVFVTSAATADKWIKVKNLDNLTFTSSNTGKPNDVNFKPFYEFTDDYYSVYWDVFTPEKWTVQQKVYQEEKLQAKLLADRTVDVLRIGEMQPERDHNLTGENLRSGEDHTRKYTTADNGGYISFTLKVDENLTNNLILTYWGMDNRGRIFHVLVDGQKVAEVDVNKYKLSQFYDINYTIPKELTQGKKSVVVKLQAIPNNQVGPIYGVRIVKEK</sequence>
<dbReference type="InterPro" id="IPR012878">
    <property type="entry name" value="Beta-AFase-like_GH127_cat"/>
</dbReference>